<dbReference type="PANTHER" id="PTHR21682:SF2">
    <property type="entry name" value="COILED-COIL DOMAIN-CONTAINING PROTEIN 149"/>
    <property type="match status" value="1"/>
</dbReference>
<dbReference type="AlphaFoldDB" id="A0AA88NN31"/>
<proteinExistence type="inferred from homology"/>
<reference evidence="5" key="1">
    <citation type="submission" date="2023-07" db="EMBL/GenBank/DDBJ databases">
        <title>Chromosome-level Genome Assembly of Striped Snakehead (Channa striata).</title>
        <authorList>
            <person name="Liu H."/>
        </authorList>
    </citation>
    <scope>NUCLEOTIDE SEQUENCE</scope>
    <source>
        <strain evidence="5">Gz</strain>
        <tissue evidence="5">Muscle</tissue>
    </source>
</reference>
<protein>
    <submittedName>
        <fullName evidence="5">Uncharacterized protein</fullName>
    </submittedName>
</protein>
<dbReference type="Proteomes" id="UP001187415">
    <property type="component" value="Unassembled WGS sequence"/>
</dbReference>
<feature type="compositionally biased region" description="Polar residues" evidence="4">
    <location>
        <begin position="511"/>
        <end position="525"/>
    </location>
</feature>
<evidence type="ECO:0000256" key="3">
    <source>
        <dbReference type="SAM" id="Coils"/>
    </source>
</evidence>
<dbReference type="PANTHER" id="PTHR21682">
    <property type="entry name" value="COILED-COIL DOMAIN-CONTAINING PROTEIN 149"/>
    <property type="match status" value="1"/>
</dbReference>
<evidence type="ECO:0000256" key="4">
    <source>
        <dbReference type="SAM" id="MobiDB-lite"/>
    </source>
</evidence>
<evidence type="ECO:0000256" key="2">
    <source>
        <dbReference type="ARBA" id="ARBA00023054"/>
    </source>
</evidence>
<dbReference type="Pfam" id="PF09789">
    <property type="entry name" value="CC149"/>
    <property type="match status" value="1"/>
</dbReference>
<gene>
    <name evidence="5" type="ORF">Q5P01_002744</name>
</gene>
<evidence type="ECO:0000256" key="1">
    <source>
        <dbReference type="ARBA" id="ARBA00005872"/>
    </source>
</evidence>
<evidence type="ECO:0000313" key="5">
    <source>
        <dbReference type="EMBL" id="KAK2863211.1"/>
    </source>
</evidence>
<feature type="compositionally biased region" description="Basic and acidic residues" evidence="4">
    <location>
        <begin position="377"/>
        <end position="388"/>
    </location>
</feature>
<organism evidence="5 6">
    <name type="scientific">Channa striata</name>
    <name type="common">Snakehead murrel</name>
    <name type="synonym">Ophicephalus striatus</name>
    <dbReference type="NCBI Taxonomy" id="64152"/>
    <lineage>
        <taxon>Eukaryota</taxon>
        <taxon>Metazoa</taxon>
        <taxon>Chordata</taxon>
        <taxon>Craniata</taxon>
        <taxon>Vertebrata</taxon>
        <taxon>Euteleostomi</taxon>
        <taxon>Actinopterygii</taxon>
        <taxon>Neopterygii</taxon>
        <taxon>Teleostei</taxon>
        <taxon>Neoteleostei</taxon>
        <taxon>Acanthomorphata</taxon>
        <taxon>Anabantaria</taxon>
        <taxon>Anabantiformes</taxon>
        <taxon>Channoidei</taxon>
        <taxon>Channidae</taxon>
        <taxon>Channa</taxon>
    </lineage>
</organism>
<comment type="caution">
    <text evidence="5">The sequence shown here is derived from an EMBL/GenBank/DDBJ whole genome shotgun (WGS) entry which is preliminary data.</text>
</comment>
<accession>A0AA88NN31</accession>
<sequence length="555" mass="62246">MQTARRSESDWQGLVSEFLVCKRKLESKKEALLILSKELDTCQQERDQYKLMANQLRERHQGLKKKYRELIDGDPSLPPEKRNQVNLAQLLRDSRERAKQLSEEVKELTQRLAEAQGDNKLLRMTITRQRLGDEEVGARHFPAHEREDLVHQLERAGLQMEEMEHNMKALTDELQDVKAERNVFREKAERLNVELNHILGNHEARIIDVDALCMENRYLHERYNQLQEEVSLLKSNIMKYKTALERRKNSTTYGKSNSSPLTGVLSAKQVQEMLLEEQGCSLPATPQSISDLKSLATALLETIHEKNLVIQHQRHTNRILGNRVADLEKKLKTLEVSGLWSLPGTRDNIALNENLPPELHPTRATSQPNIQPRVKPPKGDRSPHDSPWECHTAGIDLGTDGGSREETPALLNSLETNGIKRSGGETVSLTEDEAASQLEEGRSPVEEAGHEVEGAEDEELGSTVEEGEEAALALDAPSADSDLSWLPIKRASVDQSEVGHHACQPEDDGCNNASEHVETSVSVPENQDAVVSGTEEWDIHCRSAQSDACHGDNLA</sequence>
<feature type="region of interest" description="Disordered" evidence="4">
    <location>
        <begin position="500"/>
        <end position="534"/>
    </location>
</feature>
<feature type="compositionally biased region" description="Basic and acidic residues" evidence="4">
    <location>
        <begin position="439"/>
        <end position="453"/>
    </location>
</feature>
<feature type="coiled-coil region" evidence="3">
    <location>
        <begin position="25"/>
        <end position="194"/>
    </location>
</feature>
<keyword evidence="2 3" id="KW-0175">Coiled coil</keyword>
<keyword evidence="6" id="KW-1185">Reference proteome</keyword>
<name>A0AA88NN31_CHASR</name>
<evidence type="ECO:0000313" key="6">
    <source>
        <dbReference type="Proteomes" id="UP001187415"/>
    </source>
</evidence>
<dbReference type="EMBL" id="JAUPFM010000001">
    <property type="protein sequence ID" value="KAK2863211.1"/>
    <property type="molecule type" value="Genomic_DNA"/>
</dbReference>
<dbReference type="InterPro" id="IPR019179">
    <property type="entry name" value="CC149"/>
</dbReference>
<comment type="similarity">
    <text evidence="1">Belongs to the CCDC149 family.</text>
</comment>
<feature type="region of interest" description="Disordered" evidence="4">
    <location>
        <begin position="354"/>
        <end position="458"/>
    </location>
</feature>